<evidence type="ECO:0000313" key="4">
    <source>
        <dbReference type="Proteomes" id="UP000277671"/>
    </source>
</evidence>
<keyword evidence="1" id="KW-0378">Hydrolase</keyword>
<dbReference type="SUPFAM" id="SSF159234">
    <property type="entry name" value="FomD-like"/>
    <property type="match status" value="1"/>
</dbReference>
<dbReference type="GO" id="GO:0016787">
    <property type="term" value="F:hydrolase activity"/>
    <property type="evidence" value="ECO:0007669"/>
    <property type="project" value="UniProtKB-KW"/>
</dbReference>
<protein>
    <submittedName>
        <fullName evidence="3">Uncharacterized protein DUF402</fullName>
    </submittedName>
</protein>
<name>A0A495JI42_9ACTN</name>
<dbReference type="Proteomes" id="UP000277671">
    <property type="component" value="Unassembled WGS sequence"/>
</dbReference>
<reference evidence="3 4" key="1">
    <citation type="submission" date="2018-10" db="EMBL/GenBank/DDBJ databases">
        <title>Sequencing the genomes of 1000 actinobacteria strains.</title>
        <authorList>
            <person name="Klenk H.-P."/>
        </authorList>
    </citation>
    <scope>NUCLEOTIDE SEQUENCE [LARGE SCALE GENOMIC DNA]</scope>
    <source>
        <strain evidence="3 4">DSM 45175</strain>
    </source>
</reference>
<dbReference type="Gene3D" id="2.40.380.10">
    <property type="entry name" value="FomD-like"/>
    <property type="match status" value="1"/>
</dbReference>
<gene>
    <name evidence="3" type="ORF">BDK92_2011</name>
</gene>
<dbReference type="AlphaFoldDB" id="A0A495JI42"/>
<evidence type="ECO:0000313" key="3">
    <source>
        <dbReference type="EMBL" id="RKR87719.1"/>
    </source>
</evidence>
<dbReference type="InterPro" id="IPR050212">
    <property type="entry name" value="Ntdp-like"/>
</dbReference>
<accession>A0A495JI42</accession>
<organism evidence="3 4">
    <name type="scientific">Micromonospora pisi</name>
    <dbReference type="NCBI Taxonomy" id="589240"/>
    <lineage>
        <taxon>Bacteria</taxon>
        <taxon>Bacillati</taxon>
        <taxon>Actinomycetota</taxon>
        <taxon>Actinomycetes</taxon>
        <taxon>Micromonosporales</taxon>
        <taxon>Micromonosporaceae</taxon>
        <taxon>Micromonospora</taxon>
    </lineage>
</organism>
<feature type="domain" description="DUF402" evidence="2">
    <location>
        <begin position="116"/>
        <end position="230"/>
    </location>
</feature>
<dbReference type="InterPro" id="IPR007295">
    <property type="entry name" value="DUF402"/>
</dbReference>
<comment type="caution">
    <text evidence="3">The sequence shown here is derived from an EMBL/GenBank/DDBJ whole genome shotgun (WGS) entry which is preliminary data.</text>
</comment>
<keyword evidence="4" id="KW-1185">Reference proteome</keyword>
<evidence type="ECO:0000259" key="2">
    <source>
        <dbReference type="Pfam" id="PF04167"/>
    </source>
</evidence>
<evidence type="ECO:0000256" key="1">
    <source>
        <dbReference type="ARBA" id="ARBA00022801"/>
    </source>
</evidence>
<sequence>MLPASGWRRPTPVAWHGGRLGLWPLLGQLRCFVTGAGDSSVTRAAAREAGYGSVVLFEPGKIIDRRYLRGRWCTWVQPMRVIADNEDGLLLWHPAGSDFARLVDGDGKTQHEITIDQMRDPKLTVLTWQTYDILVLMPPQAAYSVWWFFRDGAFTGWYVNLETPYRRQPDGVETDDLVLDIVVTSDRLWEWKDVDEFDGRIGNPLYFDRATADAVRAEGERLTKLIMAGDFPFDGTYTDFRPDPRWSALRLPATLDPQPGLAG</sequence>
<dbReference type="Pfam" id="PF04167">
    <property type="entry name" value="DUF402"/>
    <property type="match status" value="1"/>
</dbReference>
<dbReference type="PANTHER" id="PTHR39159:SF1">
    <property type="entry name" value="UPF0374 PROTEIN YGAC"/>
    <property type="match status" value="1"/>
</dbReference>
<dbReference type="PANTHER" id="PTHR39159">
    <property type="match status" value="1"/>
</dbReference>
<dbReference type="InterPro" id="IPR035930">
    <property type="entry name" value="FomD-like_sf"/>
</dbReference>
<proteinExistence type="predicted"/>
<dbReference type="EMBL" id="RBKT01000001">
    <property type="protein sequence ID" value="RKR87719.1"/>
    <property type="molecule type" value="Genomic_DNA"/>
</dbReference>